<dbReference type="AlphaFoldDB" id="A0A6J6NHJ8"/>
<evidence type="ECO:0000256" key="3">
    <source>
        <dbReference type="ARBA" id="ARBA00022801"/>
    </source>
</evidence>
<dbReference type="EMBL" id="CAEZXP010000001">
    <property type="protein sequence ID" value="CAB4686130.1"/>
    <property type="molecule type" value="Genomic_DNA"/>
</dbReference>
<name>A0A6J6NHJ8_9ZZZZ</name>
<dbReference type="CDD" id="cd03146">
    <property type="entry name" value="GAT1_Peptidase_E"/>
    <property type="match status" value="1"/>
</dbReference>
<reference evidence="5" key="1">
    <citation type="submission" date="2020-05" db="EMBL/GenBank/DDBJ databases">
        <authorList>
            <person name="Chiriac C."/>
            <person name="Salcher M."/>
            <person name="Ghai R."/>
            <person name="Kavagutti S V."/>
        </authorList>
    </citation>
    <scope>NUCLEOTIDE SEQUENCE</scope>
</reference>
<comment type="similarity">
    <text evidence="1">Belongs to the peptidase S51 family.</text>
</comment>
<gene>
    <name evidence="5" type="ORF">UFOPK2399_00301</name>
</gene>
<evidence type="ECO:0000256" key="4">
    <source>
        <dbReference type="ARBA" id="ARBA00022825"/>
    </source>
</evidence>
<accession>A0A6J6NHJ8</accession>
<evidence type="ECO:0000256" key="2">
    <source>
        <dbReference type="ARBA" id="ARBA00022670"/>
    </source>
</evidence>
<evidence type="ECO:0000313" key="5">
    <source>
        <dbReference type="EMBL" id="CAB4686130.1"/>
    </source>
</evidence>
<dbReference type="SUPFAM" id="SSF52317">
    <property type="entry name" value="Class I glutamine amidotransferase-like"/>
    <property type="match status" value="1"/>
</dbReference>
<keyword evidence="2" id="KW-0645">Protease</keyword>
<dbReference type="Pfam" id="PF03575">
    <property type="entry name" value="Peptidase_S51"/>
    <property type="match status" value="1"/>
</dbReference>
<protein>
    <submittedName>
        <fullName evidence="5">Unannotated protein</fullName>
    </submittedName>
</protein>
<organism evidence="5">
    <name type="scientific">freshwater metagenome</name>
    <dbReference type="NCBI Taxonomy" id="449393"/>
    <lineage>
        <taxon>unclassified sequences</taxon>
        <taxon>metagenomes</taxon>
        <taxon>ecological metagenomes</taxon>
    </lineage>
</organism>
<sequence length="226" mass="24729">MAAIRHIVGLGGYPVPEGDRRLWKWVAGLTEKKNPKILFVPTAVGDQPEYIAWFEESHAEVGQLATLPFFPFPPENLREFVLSHDAIHVCGGNTANALAIWRTHGFDAILREAWEQGIVLYGGSAGMICWYEAAITDSYGPQLAGMRDGLGFLPGSACPHYDSEPLRRVRYRDLIDDGFPAGIAADDGVAIHYVGTEIHEVVSVRENASAYLVSKDGEVVLPARAL</sequence>
<dbReference type="GO" id="GO:0006508">
    <property type="term" value="P:proteolysis"/>
    <property type="evidence" value="ECO:0007669"/>
    <property type="project" value="UniProtKB-KW"/>
</dbReference>
<keyword evidence="3" id="KW-0378">Hydrolase</keyword>
<keyword evidence="4" id="KW-0720">Serine protease</keyword>
<dbReference type="InterPro" id="IPR005320">
    <property type="entry name" value="Peptidase_S51"/>
</dbReference>
<dbReference type="Gene3D" id="3.40.50.880">
    <property type="match status" value="1"/>
</dbReference>
<proteinExistence type="inferred from homology"/>
<dbReference type="InterPro" id="IPR029062">
    <property type="entry name" value="Class_I_gatase-like"/>
</dbReference>
<dbReference type="GO" id="GO:0008236">
    <property type="term" value="F:serine-type peptidase activity"/>
    <property type="evidence" value="ECO:0007669"/>
    <property type="project" value="UniProtKB-KW"/>
</dbReference>
<evidence type="ECO:0000256" key="1">
    <source>
        <dbReference type="ARBA" id="ARBA00006534"/>
    </source>
</evidence>
<dbReference type="PANTHER" id="PTHR20842">
    <property type="entry name" value="PROTEASE S51 ALPHA-ASPARTYL DIPEPTIDASE"/>
    <property type="match status" value="1"/>
</dbReference>
<dbReference type="PANTHER" id="PTHR20842:SF0">
    <property type="entry name" value="ALPHA-ASPARTYL DIPEPTIDASE"/>
    <property type="match status" value="1"/>
</dbReference>